<reference evidence="2" key="2">
    <citation type="journal article" date="2022" name="Res Sq">
        <title>Comparative Genomics Reveals Insights into the Divergent Evolution of Astigmatic Mites and Household Pest Adaptations.</title>
        <authorList>
            <person name="Xiong Q."/>
            <person name="Wan A.T.-Y."/>
            <person name="Liu X.-Y."/>
            <person name="Fung C.S.-H."/>
            <person name="Xiao X."/>
            <person name="Malainual N."/>
            <person name="Hou J."/>
            <person name="Wang L."/>
            <person name="Wang M."/>
            <person name="Yang K."/>
            <person name="Cui Y."/>
            <person name="Leung E."/>
            <person name="Nong W."/>
            <person name="Shin S.-K."/>
            <person name="Au S."/>
            <person name="Jeong K.Y."/>
            <person name="Chew F.T."/>
            <person name="Hui J."/>
            <person name="Leung T.F."/>
            <person name="Tungtrongchitr A."/>
            <person name="Zhong N."/>
            <person name="Liu Z."/>
            <person name="Tsui S."/>
        </authorList>
    </citation>
    <scope>NUCLEOTIDE SEQUENCE</scope>
    <source>
        <strain evidence="2">Derf</strain>
        <tissue evidence="2">Whole organism</tissue>
    </source>
</reference>
<keyword evidence="3" id="KW-1185">Reference proteome</keyword>
<evidence type="ECO:0000313" key="2">
    <source>
        <dbReference type="EMBL" id="KAH9517549.1"/>
    </source>
</evidence>
<comment type="caution">
    <text evidence="2">The sequence shown here is derived from an EMBL/GenBank/DDBJ whole genome shotgun (WGS) entry which is preliminary data.</text>
</comment>
<name>A0A922I146_DERFA</name>
<keyword evidence="2" id="KW-0675">Receptor</keyword>
<sequence length="75" mass="7871">MPSTAISLFHIDSSLVPPSQTQLSSRSSILHFDGISINNDIRANIQDVCSSAPASSSPQPQPLSSFASMTGNVIL</sequence>
<proteinExistence type="predicted"/>
<gene>
    <name evidence="2" type="primary">NR3C2_1</name>
    <name evidence="2" type="ORF">DERF_008216</name>
</gene>
<accession>A0A922I146</accession>
<reference evidence="2" key="1">
    <citation type="submission" date="2013-05" db="EMBL/GenBank/DDBJ databases">
        <authorList>
            <person name="Yim A.K.Y."/>
            <person name="Chan T.F."/>
            <person name="Ji K.M."/>
            <person name="Liu X.Y."/>
            <person name="Zhou J.W."/>
            <person name="Li R.Q."/>
            <person name="Yang K.Y."/>
            <person name="Li J."/>
            <person name="Li M."/>
            <person name="Law P.T.W."/>
            <person name="Wu Y.L."/>
            <person name="Cai Z.L."/>
            <person name="Qin H."/>
            <person name="Bao Y."/>
            <person name="Leung R.K.K."/>
            <person name="Ng P.K.S."/>
            <person name="Zou J."/>
            <person name="Zhong X.J."/>
            <person name="Ran P.X."/>
            <person name="Zhong N.S."/>
            <person name="Liu Z.G."/>
            <person name="Tsui S.K.W."/>
        </authorList>
    </citation>
    <scope>NUCLEOTIDE SEQUENCE</scope>
    <source>
        <strain evidence="2">Derf</strain>
        <tissue evidence="2">Whole organism</tissue>
    </source>
</reference>
<protein>
    <submittedName>
        <fullName evidence="2">Mineralocorticoid receptor, variant 4</fullName>
    </submittedName>
</protein>
<dbReference type="Proteomes" id="UP000790347">
    <property type="component" value="Unassembled WGS sequence"/>
</dbReference>
<evidence type="ECO:0000313" key="3">
    <source>
        <dbReference type="Proteomes" id="UP000790347"/>
    </source>
</evidence>
<dbReference type="EMBL" id="ASGP02000003">
    <property type="protein sequence ID" value="KAH9517549.1"/>
    <property type="molecule type" value="Genomic_DNA"/>
</dbReference>
<dbReference type="AlphaFoldDB" id="A0A922I146"/>
<feature type="region of interest" description="Disordered" evidence="1">
    <location>
        <begin position="50"/>
        <end position="75"/>
    </location>
</feature>
<feature type="compositionally biased region" description="Low complexity" evidence="1">
    <location>
        <begin position="50"/>
        <end position="68"/>
    </location>
</feature>
<organism evidence="2 3">
    <name type="scientific">Dermatophagoides farinae</name>
    <name type="common">American house dust mite</name>
    <dbReference type="NCBI Taxonomy" id="6954"/>
    <lineage>
        <taxon>Eukaryota</taxon>
        <taxon>Metazoa</taxon>
        <taxon>Ecdysozoa</taxon>
        <taxon>Arthropoda</taxon>
        <taxon>Chelicerata</taxon>
        <taxon>Arachnida</taxon>
        <taxon>Acari</taxon>
        <taxon>Acariformes</taxon>
        <taxon>Sarcoptiformes</taxon>
        <taxon>Astigmata</taxon>
        <taxon>Psoroptidia</taxon>
        <taxon>Analgoidea</taxon>
        <taxon>Pyroglyphidae</taxon>
        <taxon>Dermatophagoidinae</taxon>
        <taxon>Dermatophagoides</taxon>
    </lineage>
</organism>
<evidence type="ECO:0000256" key="1">
    <source>
        <dbReference type="SAM" id="MobiDB-lite"/>
    </source>
</evidence>